<dbReference type="AlphaFoldDB" id="F0XC32"/>
<dbReference type="HOGENOM" id="CLU_036369_3_1_1"/>
<keyword evidence="3" id="KW-0472">Membrane</keyword>
<keyword evidence="3" id="KW-1133">Transmembrane helix</keyword>
<keyword evidence="2" id="KW-0808">Transferase</keyword>
<dbReference type="STRING" id="655863.F0XC32"/>
<evidence type="ECO:0000256" key="1">
    <source>
        <dbReference type="ARBA" id="ARBA00009003"/>
    </source>
</evidence>
<gene>
    <name evidence="4" type="ORF">CMQ_1471</name>
</gene>
<evidence type="ECO:0000313" key="4">
    <source>
        <dbReference type="EMBL" id="EFX04543.1"/>
    </source>
</evidence>
<dbReference type="EMBL" id="GL629765">
    <property type="protein sequence ID" value="EFX04543.1"/>
    <property type="molecule type" value="Genomic_DNA"/>
</dbReference>
<dbReference type="PANTHER" id="PTHR32385:SF15">
    <property type="entry name" value="INOSITOL PHOSPHOCERAMIDE MANNOSYLTRANSFERASE 1"/>
    <property type="match status" value="1"/>
</dbReference>
<evidence type="ECO:0000313" key="5">
    <source>
        <dbReference type="Proteomes" id="UP000007796"/>
    </source>
</evidence>
<dbReference type="InParanoid" id="F0XC32"/>
<evidence type="ECO:0000256" key="2">
    <source>
        <dbReference type="ARBA" id="ARBA00022679"/>
    </source>
</evidence>
<comment type="similarity">
    <text evidence="1">Belongs to the glycosyltransferase 32 family.</text>
</comment>
<dbReference type="Proteomes" id="UP000007796">
    <property type="component" value="Unassembled WGS sequence"/>
</dbReference>
<keyword evidence="5" id="KW-1185">Reference proteome</keyword>
<evidence type="ECO:0000256" key="3">
    <source>
        <dbReference type="SAM" id="Phobius"/>
    </source>
</evidence>
<dbReference type="RefSeq" id="XP_014174025.1">
    <property type="nucleotide sequence ID" value="XM_014318550.1"/>
</dbReference>
<keyword evidence="3" id="KW-0812">Transmembrane</keyword>
<name>F0XC32_GROCL</name>
<dbReference type="GeneID" id="25974353"/>
<accession>F0XC32</accession>
<dbReference type="Pfam" id="PF04488">
    <property type="entry name" value="Gly_transf_sug"/>
    <property type="match status" value="1"/>
</dbReference>
<protein>
    <submittedName>
        <fullName evidence="4">Mipc synthase subunit</fullName>
    </submittedName>
</protein>
<feature type="transmembrane region" description="Helical" evidence="3">
    <location>
        <begin position="45"/>
        <end position="64"/>
    </location>
</feature>
<dbReference type="InterPro" id="IPR029044">
    <property type="entry name" value="Nucleotide-diphossugar_trans"/>
</dbReference>
<dbReference type="eggNOG" id="ENOG502QS3D">
    <property type="taxonomic scope" value="Eukaryota"/>
</dbReference>
<feature type="transmembrane region" description="Helical" evidence="3">
    <location>
        <begin position="322"/>
        <end position="343"/>
    </location>
</feature>
<dbReference type="GO" id="GO:0000030">
    <property type="term" value="F:mannosyltransferase activity"/>
    <property type="evidence" value="ECO:0007669"/>
    <property type="project" value="TreeGrafter"/>
</dbReference>
<dbReference type="GO" id="GO:0051999">
    <property type="term" value="P:mannosyl-inositol phosphorylceramide biosynthetic process"/>
    <property type="evidence" value="ECO:0007669"/>
    <property type="project" value="TreeGrafter"/>
</dbReference>
<dbReference type="SUPFAM" id="SSF53448">
    <property type="entry name" value="Nucleotide-diphospho-sugar transferases"/>
    <property type="match status" value="1"/>
</dbReference>
<sequence length="364" mass="41854">MAAIWKSIRRLVSVKRKTIYDDLDELDEKRVPWPSQWRLPRVRRVSMFLFLADFMIFGILIYLFEPLITLLVRNEELFGARFSLAASENATLYASYGNDRMEIPKILHQTSATANVPDSWIGPQQSCKDAYSAFEYKHWTDDLARAFISIEYPWFLDMWDGYVFPIQRADAIRYFVLHHFGGIYLDMDTLCKEPFPVDKIDTGGGHYVLFKSTTPTGITNDFMVSTAGHPAFTNAIAKLPVYYRLTRTWAKMEPYVAIMMSSGPLFLTLVVKDYLLKLPVLPTPTVEVVTPPALSAFITDLEASSWHRSDTHILMWMGERPWTWYTLGVLGLLIGVNLLNRILLLLCKVPRKLVSVAYTLKIFK</sequence>
<dbReference type="Gene3D" id="3.90.550.20">
    <property type="match status" value="1"/>
</dbReference>
<dbReference type="InterPro" id="IPR051706">
    <property type="entry name" value="Glycosyltransferase_domain"/>
</dbReference>
<dbReference type="InterPro" id="IPR007577">
    <property type="entry name" value="GlycoTrfase_DXD_sugar-bd_CS"/>
</dbReference>
<dbReference type="FunCoup" id="F0XC32">
    <property type="interactions" value="29"/>
</dbReference>
<organism evidence="5">
    <name type="scientific">Grosmannia clavigera (strain kw1407 / UAMH 11150)</name>
    <name type="common">Blue stain fungus</name>
    <name type="synonym">Graphiocladiella clavigera</name>
    <dbReference type="NCBI Taxonomy" id="655863"/>
    <lineage>
        <taxon>Eukaryota</taxon>
        <taxon>Fungi</taxon>
        <taxon>Dikarya</taxon>
        <taxon>Ascomycota</taxon>
        <taxon>Pezizomycotina</taxon>
        <taxon>Sordariomycetes</taxon>
        <taxon>Sordariomycetidae</taxon>
        <taxon>Ophiostomatales</taxon>
        <taxon>Ophiostomataceae</taxon>
        <taxon>Leptographium</taxon>
    </lineage>
</organism>
<dbReference type="GO" id="GO:0016020">
    <property type="term" value="C:membrane"/>
    <property type="evidence" value="ECO:0007669"/>
    <property type="project" value="GOC"/>
</dbReference>
<dbReference type="PANTHER" id="PTHR32385">
    <property type="entry name" value="MANNOSYL PHOSPHORYLINOSITOL CERAMIDE SYNTHASE"/>
    <property type="match status" value="1"/>
</dbReference>
<dbReference type="OrthoDB" id="3647at2759"/>
<reference evidence="4 5" key="1">
    <citation type="journal article" date="2011" name="Proc. Natl. Acad. Sci. U.S.A.">
        <title>Genome and transcriptome analyses of the mountain pine beetle-fungal symbiont Grosmannia clavigera, a lodgepole pine pathogen.</title>
        <authorList>
            <person name="DiGuistini S."/>
            <person name="Wang Y."/>
            <person name="Liao N.Y."/>
            <person name="Taylor G."/>
            <person name="Tanguay P."/>
            <person name="Feau N."/>
            <person name="Henrissat B."/>
            <person name="Chan S.K."/>
            <person name="Hesse-Orce U."/>
            <person name="Alamouti S.M."/>
            <person name="Tsui C.K.M."/>
            <person name="Docking R.T."/>
            <person name="Levasseur A."/>
            <person name="Haridas S."/>
            <person name="Robertson G."/>
            <person name="Birol I."/>
            <person name="Holt R.A."/>
            <person name="Marra M.A."/>
            <person name="Hamelin R.C."/>
            <person name="Hirst M."/>
            <person name="Jones S.J.M."/>
            <person name="Bohlmann J."/>
            <person name="Breuil C."/>
        </authorList>
    </citation>
    <scope>NUCLEOTIDE SEQUENCE [LARGE SCALE GENOMIC DNA]</scope>
    <source>
        <strain evidence="5">kw1407 / UAMH 11150</strain>
    </source>
</reference>
<proteinExistence type="inferred from homology"/>